<proteinExistence type="inferred from homology"/>
<evidence type="ECO:0000256" key="2">
    <source>
        <dbReference type="ARBA" id="ARBA00049106"/>
    </source>
</evidence>
<dbReference type="EMBL" id="VLJV01000001">
    <property type="protein sequence ID" value="TWH22724.1"/>
    <property type="molecule type" value="Genomic_DNA"/>
</dbReference>
<gene>
    <name evidence="3" type="ORF">JD82_04614</name>
</gene>
<comment type="catalytic activity">
    <reaction evidence="2">
        <text>oxidized coenzyme F420-(gamma-L-Glu)(n) + a quinol + H(+) = reduced coenzyme F420-(gamma-L-Glu)(n) + a quinone</text>
        <dbReference type="Rhea" id="RHEA:39663"/>
        <dbReference type="Rhea" id="RHEA-COMP:12939"/>
        <dbReference type="Rhea" id="RHEA-COMP:14378"/>
        <dbReference type="ChEBI" id="CHEBI:15378"/>
        <dbReference type="ChEBI" id="CHEBI:24646"/>
        <dbReference type="ChEBI" id="CHEBI:132124"/>
        <dbReference type="ChEBI" id="CHEBI:133980"/>
        <dbReference type="ChEBI" id="CHEBI:139511"/>
    </reaction>
</comment>
<dbReference type="Pfam" id="PF04075">
    <property type="entry name" value="F420H2_quin_red"/>
    <property type="match status" value="1"/>
</dbReference>
<dbReference type="PANTHER" id="PTHR39428">
    <property type="entry name" value="F420H(2)-DEPENDENT QUINONE REDUCTASE RV1261C"/>
    <property type="match status" value="1"/>
</dbReference>
<reference evidence="3 4" key="1">
    <citation type="submission" date="2019-07" db="EMBL/GenBank/DDBJ databases">
        <title>R&amp;d 2014.</title>
        <authorList>
            <person name="Klenk H.-P."/>
        </authorList>
    </citation>
    <scope>NUCLEOTIDE SEQUENCE [LARGE SCALE GENOMIC DNA]</scope>
    <source>
        <strain evidence="3 4">DSM 43194</strain>
    </source>
</reference>
<dbReference type="GO" id="GO:0070967">
    <property type="term" value="F:coenzyme F420 binding"/>
    <property type="evidence" value="ECO:0007669"/>
    <property type="project" value="TreeGrafter"/>
</dbReference>
<dbReference type="InterPro" id="IPR004378">
    <property type="entry name" value="F420H2_quin_Rdtase"/>
</dbReference>
<keyword evidence="4" id="KW-1185">Reference proteome</keyword>
<name>A0A660CJV3_9PSEU</name>
<organism evidence="3 4">
    <name type="scientific">Prauserella rugosa</name>
    <dbReference type="NCBI Taxonomy" id="43354"/>
    <lineage>
        <taxon>Bacteria</taxon>
        <taxon>Bacillati</taxon>
        <taxon>Actinomycetota</taxon>
        <taxon>Actinomycetes</taxon>
        <taxon>Pseudonocardiales</taxon>
        <taxon>Pseudonocardiaceae</taxon>
        <taxon>Prauserella</taxon>
    </lineage>
</organism>
<dbReference type="GO" id="GO:0005886">
    <property type="term" value="C:plasma membrane"/>
    <property type="evidence" value="ECO:0007669"/>
    <property type="project" value="TreeGrafter"/>
</dbReference>
<sequence length="141" mass="15706">MARAPIVLYRRGLGALLGRRLVYLVHTGRRSGRRRDVVLEVVRRDGDAVIVCSGFGTAAAWYRNVVANPDVTLQSGRRRTAARATPLDVDTGEDLMADYGRRHPKLAARLARVMGFRVDGSDEDYRALGREVRFVRLDPSA</sequence>
<evidence type="ECO:0000313" key="3">
    <source>
        <dbReference type="EMBL" id="TWH22724.1"/>
    </source>
</evidence>
<dbReference type="InterPro" id="IPR012349">
    <property type="entry name" value="Split_barrel_FMN-bd"/>
</dbReference>
<dbReference type="PANTHER" id="PTHR39428:SF1">
    <property type="entry name" value="F420H(2)-DEPENDENT QUINONE REDUCTASE RV1261C"/>
    <property type="match status" value="1"/>
</dbReference>
<dbReference type="Proteomes" id="UP000317303">
    <property type="component" value="Unassembled WGS sequence"/>
</dbReference>
<dbReference type="Gene3D" id="2.30.110.10">
    <property type="entry name" value="Electron Transport, Fmn-binding Protein, Chain A"/>
    <property type="match status" value="1"/>
</dbReference>
<comment type="caution">
    <text evidence="3">The sequence shown here is derived from an EMBL/GenBank/DDBJ whole genome shotgun (WGS) entry which is preliminary data.</text>
</comment>
<dbReference type="GO" id="GO:0016491">
    <property type="term" value="F:oxidoreductase activity"/>
    <property type="evidence" value="ECO:0007669"/>
    <property type="project" value="InterPro"/>
</dbReference>
<evidence type="ECO:0000313" key="4">
    <source>
        <dbReference type="Proteomes" id="UP000317303"/>
    </source>
</evidence>
<evidence type="ECO:0000256" key="1">
    <source>
        <dbReference type="ARBA" id="ARBA00008710"/>
    </source>
</evidence>
<accession>A0A660CJV3</accession>
<dbReference type="NCBIfam" id="TIGR00026">
    <property type="entry name" value="hi_GC_TIGR00026"/>
    <property type="match status" value="1"/>
</dbReference>
<protein>
    <submittedName>
        <fullName evidence="3">Deazaflavin-dependent oxidoreductase (Nitroreductase family)</fullName>
    </submittedName>
</protein>
<comment type="similarity">
    <text evidence="1">Belongs to the F420H(2)-dependent quinone reductase family.</text>
</comment>
<dbReference type="AlphaFoldDB" id="A0A660CJV3"/>